<dbReference type="GO" id="GO:0005886">
    <property type="term" value="C:plasma membrane"/>
    <property type="evidence" value="ECO:0007669"/>
    <property type="project" value="TreeGrafter"/>
</dbReference>
<dbReference type="OrthoDB" id="5985073at2759"/>
<evidence type="ECO:0000256" key="2">
    <source>
        <dbReference type="ARBA" id="ARBA00022692"/>
    </source>
</evidence>
<comment type="caution">
    <text evidence="9">The sequence shown here is derived from an EMBL/GenBank/DDBJ whole genome shotgun (WGS) entry which is preliminary data.</text>
</comment>
<evidence type="ECO:0000256" key="1">
    <source>
        <dbReference type="ARBA" id="ARBA00004167"/>
    </source>
</evidence>
<accession>A0A9W9HNV4</accession>
<dbReference type="PROSITE" id="PS51212">
    <property type="entry name" value="WSC"/>
    <property type="match status" value="1"/>
</dbReference>
<keyword evidence="4" id="KW-1133">Transmembrane helix</keyword>
<dbReference type="AlphaFoldDB" id="A0A9W9HNV4"/>
<evidence type="ECO:0000313" key="9">
    <source>
        <dbReference type="EMBL" id="KAJ5152966.1"/>
    </source>
</evidence>
<reference evidence="9" key="2">
    <citation type="journal article" date="2023" name="IMA Fungus">
        <title>Comparative genomic study of the Penicillium genus elucidates a diverse pangenome and 15 lateral gene transfer events.</title>
        <authorList>
            <person name="Petersen C."/>
            <person name="Sorensen T."/>
            <person name="Nielsen M.R."/>
            <person name="Sondergaard T.E."/>
            <person name="Sorensen J.L."/>
            <person name="Fitzpatrick D.A."/>
            <person name="Frisvad J.C."/>
            <person name="Nielsen K.L."/>
        </authorList>
    </citation>
    <scope>NUCLEOTIDE SEQUENCE</scope>
    <source>
        <strain evidence="9">IBT 26290</strain>
    </source>
</reference>
<dbReference type="InterPro" id="IPR051836">
    <property type="entry name" value="Kremen_rcpt"/>
</dbReference>
<feature type="domain" description="WSC" evidence="8">
    <location>
        <begin position="87"/>
        <end position="191"/>
    </location>
</feature>
<keyword evidence="2" id="KW-0812">Transmembrane</keyword>
<evidence type="ECO:0000313" key="10">
    <source>
        <dbReference type="Proteomes" id="UP001149163"/>
    </source>
</evidence>
<evidence type="ECO:0000256" key="3">
    <source>
        <dbReference type="ARBA" id="ARBA00022729"/>
    </source>
</evidence>
<evidence type="ECO:0000256" key="7">
    <source>
        <dbReference type="SAM" id="MobiDB-lite"/>
    </source>
</evidence>
<organism evidence="9 10">
    <name type="scientific">Penicillium canariense</name>
    <dbReference type="NCBI Taxonomy" id="189055"/>
    <lineage>
        <taxon>Eukaryota</taxon>
        <taxon>Fungi</taxon>
        <taxon>Dikarya</taxon>
        <taxon>Ascomycota</taxon>
        <taxon>Pezizomycotina</taxon>
        <taxon>Eurotiomycetes</taxon>
        <taxon>Eurotiomycetidae</taxon>
        <taxon>Eurotiales</taxon>
        <taxon>Aspergillaceae</taxon>
        <taxon>Penicillium</taxon>
    </lineage>
</organism>
<keyword evidence="10" id="KW-1185">Reference proteome</keyword>
<dbReference type="Proteomes" id="UP001149163">
    <property type="component" value="Unassembled WGS sequence"/>
</dbReference>
<comment type="subcellular location">
    <subcellularLocation>
        <location evidence="1">Membrane</location>
        <topology evidence="1">Single-pass membrane protein</topology>
    </subcellularLocation>
</comment>
<dbReference type="EMBL" id="JAPQKN010000007">
    <property type="protein sequence ID" value="KAJ5152966.1"/>
    <property type="molecule type" value="Genomic_DNA"/>
</dbReference>
<evidence type="ECO:0000259" key="8">
    <source>
        <dbReference type="PROSITE" id="PS51212"/>
    </source>
</evidence>
<keyword evidence="3" id="KW-0732">Signal</keyword>
<feature type="region of interest" description="Disordered" evidence="7">
    <location>
        <begin position="386"/>
        <end position="408"/>
    </location>
</feature>
<keyword evidence="5" id="KW-0472">Membrane</keyword>
<name>A0A9W9HNV4_9EURO</name>
<keyword evidence="6" id="KW-0325">Glycoprotein</keyword>
<dbReference type="RefSeq" id="XP_056539274.1">
    <property type="nucleotide sequence ID" value="XM_056691568.1"/>
</dbReference>
<evidence type="ECO:0000256" key="6">
    <source>
        <dbReference type="ARBA" id="ARBA00023180"/>
    </source>
</evidence>
<dbReference type="InterPro" id="IPR002889">
    <property type="entry name" value="WSC_carb-bd"/>
</dbReference>
<evidence type="ECO:0000256" key="4">
    <source>
        <dbReference type="ARBA" id="ARBA00022989"/>
    </source>
</evidence>
<gene>
    <name evidence="9" type="ORF">N7482_009444</name>
</gene>
<reference evidence="9" key="1">
    <citation type="submission" date="2022-11" db="EMBL/GenBank/DDBJ databases">
        <authorList>
            <person name="Petersen C."/>
        </authorList>
    </citation>
    <scope>NUCLEOTIDE SEQUENCE</scope>
    <source>
        <strain evidence="9">IBT 26290</strain>
    </source>
</reference>
<protein>
    <recommendedName>
        <fullName evidence="8">WSC domain-containing protein</fullName>
    </recommendedName>
</protein>
<proteinExistence type="predicted"/>
<dbReference type="Pfam" id="PF01822">
    <property type="entry name" value="WSC"/>
    <property type="match status" value="1"/>
</dbReference>
<dbReference type="PANTHER" id="PTHR24269">
    <property type="entry name" value="KREMEN PROTEIN"/>
    <property type="match status" value="1"/>
</dbReference>
<dbReference type="PANTHER" id="PTHR24269:SF16">
    <property type="entry name" value="PROTEIN SLG1"/>
    <property type="match status" value="1"/>
</dbReference>
<dbReference type="GeneID" id="81430744"/>
<evidence type="ECO:0000256" key="5">
    <source>
        <dbReference type="ARBA" id="ARBA00023136"/>
    </source>
</evidence>
<sequence length="503" mass="55794">MKCEFPPQDCARSIFYINYYPVDYHHIHYDCSYCSYNDYYEYYYYYHLVYRQRSIFNVNFNPVNYYHIHYDYDFCSCYYYHPHLCDVFCYTFCNFDHSHYADHQAPADSRILVADSSEDGNPDGMTVEKCVALAKDGAWRYAGVEFGSQCFVGNTLHGPDQFPDSDCNIVCAGDPSELCGDAGRIQVYEDSTWSSPTLQELVDAVRQYNATVEEARSAIVAYQSHMKDLEDFLSSASIVKRSGSLESFRMEILNDDTVLKQVQAVEQNVRKNTQEVITKGRELDTISEDNPSVPTNIFITWNGTDGLGSQISQVRETLQRNADELQIAIDTNTSPQIDAAASVAEADSALKLIGLTVIGGLWLGSGFLYALAEIIHFFGGDTSPEPATTTTTIGTTSLPTGSATTTTSTTTCTATATTTPVGIITKQGTSLVEFNELVASLPQDSGSVQLTNSWQPNFLYLGEMDECTTGTLNNNPLVELWAIASDSPPLFVINQNGIPDCQA</sequence>